<dbReference type="AlphaFoldDB" id="A0A6V7UDT2"/>
<keyword evidence="1" id="KW-1133">Transmembrane helix</keyword>
<protein>
    <submittedName>
        <fullName evidence="2">Uncharacterized protein</fullName>
    </submittedName>
</protein>
<evidence type="ECO:0000313" key="2">
    <source>
        <dbReference type="EMBL" id="CAD2153444.1"/>
    </source>
</evidence>
<comment type="caution">
    <text evidence="2">The sequence shown here is derived from an EMBL/GenBank/DDBJ whole genome shotgun (WGS) entry which is preliminary data.</text>
</comment>
<evidence type="ECO:0000313" key="3">
    <source>
        <dbReference type="Proteomes" id="UP000580250"/>
    </source>
</evidence>
<keyword evidence="1" id="KW-0812">Transmembrane</keyword>
<dbReference type="EMBL" id="CAJEWN010000053">
    <property type="protein sequence ID" value="CAD2153444.1"/>
    <property type="molecule type" value="Genomic_DNA"/>
</dbReference>
<keyword evidence="1" id="KW-0472">Membrane</keyword>
<accession>A0A6V7UDT2</accession>
<feature type="transmembrane region" description="Helical" evidence="1">
    <location>
        <begin position="20"/>
        <end position="38"/>
    </location>
</feature>
<feature type="transmembrane region" description="Helical" evidence="1">
    <location>
        <begin position="50"/>
        <end position="75"/>
    </location>
</feature>
<reference evidence="2 3" key="1">
    <citation type="submission" date="2020-08" db="EMBL/GenBank/DDBJ databases">
        <authorList>
            <person name="Koutsovoulos G."/>
            <person name="Danchin GJ E."/>
        </authorList>
    </citation>
    <scope>NUCLEOTIDE SEQUENCE [LARGE SCALE GENOMIC DNA]</scope>
</reference>
<gene>
    <name evidence="2" type="ORF">MENT_LOCUS11132</name>
</gene>
<dbReference type="Proteomes" id="UP000580250">
    <property type="component" value="Unassembled WGS sequence"/>
</dbReference>
<sequence>MGGLSLNTGYLQTNRGVIKILQIIFGFIVCSLLCYYWYGGRTCFYEGRLGFVSGVNFIIVIINLVLFVLSLLNVANYKMERIYSIVGMVLFIIAFAIMFWYLIEYEFNHSQQHIAATILVGIIMGLFIWDYKILHGDAFN</sequence>
<feature type="transmembrane region" description="Helical" evidence="1">
    <location>
        <begin position="114"/>
        <end position="134"/>
    </location>
</feature>
<evidence type="ECO:0000256" key="1">
    <source>
        <dbReference type="SAM" id="Phobius"/>
    </source>
</evidence>
<organism evidence="2 3">
    <name type="scientific">Meloidogyne enterolobii</name>
    <name type="common">Root-knot nematode worm</name>
    <name type="synonym">Meloidogyne mayaguensis</name>
    <dbReference type="NCBI Taxonomy" id="390850"/>
    <lineage>
        <taxon>Eukaryota</taxon>
        <taxon>Metazoa</taxon>
        <taxon>Ecdysozoa</taxon>
        <taxon>Nematoda</taxon>
        <taxon>Chromadorea</taxon>
        <taxon>Rhabditida</taxon>
        <taxon>Tylenchina</taxon>
        <taxon>Tylenchomorpha</taxon>
        <taxon>Tylenchoidea</taxon>
        <taxon>Meloidogynidae</taxon>
        <taxon>Meloidogyninae</taxon>
        <taxon>Meloidogyne</taxon>
    </lineage>
</organism>
<proteinExistence type="predicted"/>
<feature type="transmembrane region" description="Helical" evidence="1">
    <location>
        <begin position="82"/>
        <end position="102"/>
    </location>
</feature>
<name>A0A6V7UDT2_MELEN</name>
<dbReference type="OrthoDB" id="5834577at2759"/>